<comment type="subcellular location">
    <subcellularLocation>
        <location evidence="1">Mitochondrion membrane</location>
    </subcellularLocation>
</comment>
<evidence type="ECO:0000256" key="2">
    <source>
        <dbReference type="ARBA" id="ARBA00022692"/>
    </source>
</evidence>
<dbReference type="InterPro" id="IPR050355">
    <property type="entry name" value="RCF1"/>
</dbReference>
<evidence type="ECO:0000256" key="3">
    <source>
        <dbReference type="ARBA" id="ARBA00022989"/>
    </source>
</evidence>
<evidence type="ECO:0000313" key="8">
    <source>
        <dbReference type="EMBL" id="KAK3280262.1"/>
    </source>
</evidence>
<evidence type="ECO:0000256" key="1">
    <source>
        <dbReference type="ARBA" id="ARBA00004325"/>
    </source>
</evidence>
<keyword evidence="4" id="KW-0496">Mitochondrion</keyword>
<dbReference type="PANTHER" id="PTHR12297">
    <property type="entry name" value="HYPOXIA-INDUCBILE GENE 1 HIG1 -RELATED"/>
    <property type="match status" value="1"/>
</dbReference>
<keyword evidence="2 6" id="KW-0812">Transmembrane</keyword>
<feature type="domain" description="HIG1" evidence="7">
    <location>
        <begin position="1"/>
        <end position="87"/>
    </location>
</feature>
<dbReference type="PANTHER" id="PTHR12297:SF3">
    <property type="entry name" value="HIG1 DOMAIN FAMILY MEMBER 1A"/>
    <property type="match status" value="1"/>
</dbReference>
<feature type="transmembrane region" description="Helical" evidence="6">
    <location>
        <begin position="24"/>
        <end position="43"/>
    </location>
</feature>
<proteinExistence type="predicted"/>
<protein>
    <recommendedName>
        <fullName evidence="7">HIG1 domain-containing protein</fullName>
    </recommendedName>
</protein>
<feature type="transmembrane region" description="Helical" evidence="6">
    <location>
        <begin position="55"/>
        <end position="77"/>
    </location>
</feature>
<evidence type="ECO:0000259" key="7">
    <source>
        <dbReference type="PROSITE" id="PS51503"/>
    </source>
</evidence>
<gene>
    <name evidence="8" type="ORF">CYMTET_11889</name>
</gene>
<evidence type="ECO:0000256" key="5">
    <source>
        <dbReference type="ARBA" id="ARBA00023136"/>
    </source>
</evidence>
<evidence type="ECO:0000313" key="9">
    <source>
        <dbReference type="Proteomes" id="UP001190700"/>
    </source>
</evidence>
<dbReference type="InterPro" id="IPR007667">
    <property type="entry name" value="Hypoxia_induced_domain"/>
</dbReference>
<dbReference type="Pfam" id="PF04588">
    <property type="entry name" value="HIG_1_N"/>
    <property type="match status" value="1"/>
</dbReference>
<dbReference type="AlphaFoldDB" id="A0AAE0LCQ1"/>
<evidence type="ECO:0000256" key="6">
    <source>
        <dbReference type="SAM" id="Phobius"/>
    </source>
</evidence>
<keyword evidence="9" id="KW-1185">Reference proteome</keyword>
<name>A0AAE0LCQ1_9CHLO</name>
<dbReference type="EMBL" id="LGRX02004466">
    <property type="protein sequence ID" value="KAK3280262.1"/>
    <property type="molecule type" value="Genomic_DNA"/>
</dbReference>
<evidence type="ECO:0000256" key="4">
    <source>
        <dbReference type="ARBA" id="ARBA00023128"/>
    </source>
</evidence>
<organism evidence="8 9">
    <name type="scientific">Cymbomonas tetramitiformis</name>
    <dbReference type="NCBI Taxonomy" id="36881"/>
    <lineage>
        <taxon>Eukaryota</taxon>
        <taxon>Viridiplantae</taxon>
        <taxon>Chlorophyta</taxon>
        <taxon>Pyramimonadophyceae</taxon>
        <taxon>Pyramimonadales</taxon>
        <taxon>Pyramimonadaceae</taxon>
        <taxon>Cymbomonas</taxon>
    </lineage>
</organism>
<dbReference type="Gene3D" id="6.10.140.1320">
    <property type="match status" value="1"/>
</dbReference>
<dbReference type="PROSITE" id="PS51503">
    <property type="entry name" value="HIG1"/>
    <property type="match status" value="1"/>
</dbReference>
<keyword evidence="3 6" id="KW-1133">Transmembrane helix</keyword>
<comment type="caution">
    <text evidence="8">The sequence shown here is derived from an EMBL/GenBank/DDBJ whole genome shotgun (WGS) entry which is preliminary data.</text>
</comment>
<dbReference type="Proteomes" id="UP001190700">
    <property type="component" value="Unassembled WGS sequence"/>
</dbReference>
<sequence length="99" mass="10400">MADKSTDNDLEYIYAPDKKKRNPLVLLGAITTAGVLVGGLVAFRKGNLAVSQQMMRARVVFQGITVAIMVGTSGVAASSFGSKPSTYGADVMAGFTIWV</sequence>
<reference evidence="8 9" key="1">
    <citation type="journal article" date="2015" name="Genome Biol. Evol.">
        <title>Comparative Genomics of a Bacterivorous Green Alga Reveals Evolutionary Causalities and Consequences of Phago-Mixotrophic Mode of Nutrition.</title>
        <authorList>
            <person name="Burns J.A."/>
            <person name="Paasch A."/>
            <person name="Narechania A."/>
            <person name="Kim E."/>
        </authorList>
    </citation>
    <scope>NUCLEOTIDE SEQUENCE [LARGE SCALE GENOMIC DNA]</scope>
    <source>
        <strain evidence="8 9">PLY_AMNH</strain>
    </source>
</reference>
<dbReference type="GO" id="GO:0031966">
    <property type="term" value="C:mitochondrial membrane"/>
    <property type="evidence" value="ECO:0007669"/>
    <property type="project" value="UniProtKB-SubCell"/>
</dbReference>
<keyword evidence="5 6" id="KW-0472">Membrane</keyword>
<accession>A0AAE0LCQ1</accession>